<dbReference type="EMBL" id="LJSK01000024">
    <property type="protein sequence ID" value="KPI89411.1"/>
    <property type="molecule type" value="Genomic_DNA"/>
</dbReference>
<keyword evidence="3" id="KW-0687">Ribonucleoprotein</keyword>
<feature type="repeat" description="WD" evidence="4">
    <location>
        <begin position="365"/>
        <end position="405"/>
    </location>
</feature>
<feature type="repeat" description="WD" evidence="4">
    <location>
        <begin position="60"/>
        <end position="102"/>
    </location>
</feature>
<dbReference type="VEuPathDB" id="TriTrypDB:Lsey_0024_0040"/>
<organism evidence="6 7">
    <name type="scientific">Leptomonas seymouri</name>
    <dbReference type="NCBI Taxonomy" id="5684"/>
    <lineage>
        <taxon>Eukaryota</taxon>
        <taxon>Discoba</taxon>
        <taxon>Euglenozoa</taxon>
        <taxon>Kinetoplastea</taxon>
        <taxon>Metakinetoplastina</taxon>
        <taxon>Trypanosomatida</taxon>
        <taxon>Trypanosomatidae</taxon>
        <taxon>Leishmaniinae</taxon>
        <taxon>Leptomonas</taxon>
    </lineage>
</organism>
<dbReference type="InterPro" id="IPR019775">
    <property type="entry name" value="WD40_repeat_CS"/>
</dbReference>
<feature type="repeat" description="WD" evidence="4">
    <location>
        <begin position="6"/>
        <end position="54"/>
    </location>
</feature>
<dbReference type="SMART" id="SM00320">
    <property type="entry name" value="WD40"/>
    <property type="match status" value="6"/>
</dbReference>
<protein>
    <submittedName>
        <fullName evidence="6">Uncharacterized protein</fullName>
    </submittedName>
</protein>
<dbReference type="PANTHER" id="PTHR19879:SF9">
    <property type="entry name" value="TRANSCRIPTION INITIATION FACTOR TFIID SUBUNIT 5"/>
    <property type="match status" value="1"/>
</dbReference>
<dbReference type="SUPFAM" id="SSF50978">
    <property type="entry name" value="WD40 repeat-like"/>
    <property type="match status" value="1"/>
</dbReference>
<evidence type="ECO:0000256" key="3">
    <source>
        <dbReference type="ARBA" id="ARBA00022980"/>
    </source>
</evidence>
<evidence type="ECO:0000256" key="5">
    <source>
        <dbReference type="SAM" id="MobiDB-lite"/>
    </source>
</evidence>
<accession>A0A0N1IM43</accession>
<dbReference type="Proteomes" id="UP000038009">
    <property type="component" value="Unassembled WGS sequence"/>
</dbReference>
<dbReference type="OrthoDB" id="273771at2759"/>
<dbReference type="OMA" id="ACSECVF"/>
<feature type="repeat" description="WD" evidence="4">
    <location>
        <begin position="406"/>
        <end position="439"/>
    </location>
</feature>
<dbReference type="PROSITE" id="PS50294">
    <property type="entry name" value="WD_REPEATS_REGION"/>
    <property type="match status" value="1"/>
</dbReference>
<proteinExistence type="predicted"/>
<feature type="compositionally biased region" description="Gly residues" evidence="5">
    <location>
        <begin position="282"/>
        <end position="293"/>
    </location>
</feature>
<sequence>MFTQIPNAHSEVVTSLVFSPHVVASGEGGGLLCSTSGDDTAALWDLRAGNGASQRVVHLTGHHLGPVNHALFHPADVNILLTASDDRSIACWDLRRPEKAVGRISGFQEGVNKLLWLPVLSVGCGSAMGSGWNVVSACDDGHVYVHALALPESGINSTAVANTAAGTGLTTATDSTLVPVVGALVDKFRVSTSTVNDIVLAPNSTTTLITASEDCALRSWTLRPGQQFNSTAVGVLEDRLLANLDEFENPLNHIVVVPPGLMGAESVAAGADEQQASPAGAGEVGHSGGGGSGAFSRLNAGAEEENGGEDDEGDAGGVYPNQHSSAGISEAAGTGCWLLAACSECVFGVDFALRSGQFGSGTRAFVGHRDYVRGLEFTKEGTLLTVSDDSTAIEWNLSNTDPIRQVKLHEGMVMSSALSPSCTLLATGTDGGEIRVWRLPFETERMGGR</sequence>
<dbReference type="Gene3D" id="2.130.10.10">
    <property type="entry name" value="YVTN repeat-like/Quinoprotein amine dehydrogenase"/>
    <property type="match status" value="2"/>
</dbReference>
<keyword evidence="7" id="KW-1185">Reference proteome</keyword>
<dbReference type="AlphaFoldDB" id="A0A0N1IM43"/>
<dbReference type="GO" id="GO:0005840">
    <property type="term" value="C:ribosome"/>
    <property type="evidence" value="ECO:0007669"/>
    <property type="project" value="UniProtKB-KW"/>
</dbReference>
<feature type="compositionally biased region" description="Acidic residues" evidence="5">
    <location>
        <begin position="302"/>
        <end position="314"/>
    </location>
</feature>
<dbReference type="InterPro" id="IPR036322">
    <property type="entry name" value="WD40_repeat_dom_sf"/>
</dbReference>
<comment type="caution">
    <text evidence="6">The sequence shown here is derived from an EMBL/GenBank/DDBJ whole genome shotgun (WGS) entry which is preliminary data.</text>
</comment>
<dbReference type="InterPro" id="IPR001680">
    <property type="entry name" value="WD40_rpt"/>
</dbReference>
<keyword evidence="2" id="KW-0677">Repeat</keyword>
<evidence type="ECO:0000256" key="1">
    <source>
        <dbReference type="ARBA" id="ARBA00022574"/>
    </source>
</evidence>
<keyword evidence="3" id="KW-0689">Ribosomal protein</keyword>
<keyword evidence="1 4" id="KW-0853">WD repeat</keyword>
<evidence type="ECO:0000313" key="7">
    <source>
        <dbReference type="Proteomes" id="UP000038009"/>
    </source>
</evidence>
<dbReference type="Pfam" id="PF00400">
    <property type="entry name" value="WD40"/>
    <property type="match status" value="3"/>
</dbReference>
<name>A0A0N1IM43_LEPSE</name>
<dbReference type="PANTHER" id="PTHR19879">
    <property type="entry name" value="TRANSCRIPTION INITIATION FACTOR TFIID"/>
    <property type="match status" value="1"/>
</dbReference>
<gene>
    <name evidence="6" type="ORF">ABL78_1447</name>
</gene>
<dbReference type="InterPro" id="IPR015943">
    <property type="entry name" value="WD40/YVTN_repeat-like_dom_sf"/>
</dbReference>
<evidence type="ECO:0000256" key="2">
    <source>
        <dbReference type="ARBA" id="ARBA00022737"/>
    </source>
</evidence>
<evidence type="ECO:0000256" key="4">
    <source>
        <dbReference type="PROSITE-ProRule" id="PRU00221"/>
    </source>
</evidence>
<feature type="region of interest" description="Disordered" evidence="5">
    <location>
        <begin position="269"/>
        <end position="322"/>
    </location>
</feature>
<dbReference type="PROSITE" id="PS00678">
    <property type="entry name" value="WD_REPEATS_1"/>
    <property type="match status" value="1"/>
</dbReference>
<reference evidence="6 7" key="1">
    <citation type="journal article" date="2015" name="PLoS Pathog.">
        <title>Leptomonas seymouri: Adaptations to the Dixenous Life Cycle Analyzed by Genome Sequencing, Transcriptome Profiling and Co-infection with Leishmania donovani.</title>
        <authorList>
            <person name="Kraeva N."/>
            <person name="Butenko A."/>
            <person name="Hlavacova J."/>
            <person name="Kostygov A."/>
            <person name="Myskova J."/>
            <person name="Grybchuk D."/>
            <person name="Lestinova T."/>
            <person name="Votypka J."/>
            <person name="Volf P."/>
            <person name="Opperdoes F."/>
            <person name="Flegontov P."/>
            <person name="Lukes J."/>
            <person name="Yurchenko V."/>
        </authorList>
    </citation>
    <scope>NUCLEOTIDE SEQUENCE [LARGE SCALE GENOMIC DNA]</scope>
    <source>
        <strain evidence="6 7">ATCC 30220</strain>
    </source>
</reference>
<dbReference type="PROSITE" id="PS50082">
    <property type="entry name" value="WD_REPEATS_2"/>
    <property type="match status" value="4"/>
</dbReference>
<evidence type="ECO:0000313" key="6">
    <source>
        <dbReference type="EMBL" id="KPI89411.1"/>
    </source>
</evidence>